<keyword evidence="3" id="KW-1185">Reference proteome</keyword>
<evidence type="ECO:0000313" key="3">
    <source>
        <dbReference type="Proteomes" id="UP000237822"/>
    </source>
</evidence>
<dbReference type="NCBIfam" id="TIGR03988">
    <property type="entry name" value="antisig_RsrA"/>
    <property type="match status" value="1"/>
</dbReference>
<sequence length="101" mass="11095">MNDSQNSTPGDGASHAHSHAECSEVLHRIYEYLDGEMAPGDVARVAQHLEACGPCLEEHDLDRAVKAAVRRSSEGDPAACPDALRLQIVQRITMVRFELDR</sequence>
<accession>A0A2T0UYD7</accession>
<feature type="domain" description="Putative zinc-finger" evidence="1">
    <location>
        <begin position="22"/>
        <end position="55"/>
    </location>
</feature>
<dbReference type="Proteomes" id="UP000237822">
    <property type="component" value="Unassembled WGS sequence"/>
</dbReference>
<dbReference type="Pfam" id="PF13490">
    <property type="entry name" value="zf-HC2"/>
    <property type="match status" value="1"/>
</dbReference>
<evidence type="ECO:0000259" key="1">
    <source>
        <dbReference type="Pfam" id="PF13490"/>
    </source>
</evidence>
<reference evidence="2 3" key="1">
    <citation type="submission" date="2018-03" db="EMBL/GenBank/DDBJ databases">
        <title>Genomic Encyclopedia of Archaeal and Bacterial Type Strains, Phase II (KMG-II): from individual species to whole genera.</title>
        <authorList>
            <person name="Goeker M."/>
        </authorList>
    </citation>
    <scope>NUCLEOTIDE SEQUENCE [LARGE SCALE GENOMIC DNA]</scope>
    <source>
        <strain evidence="2 3">ATCC BAA-1496</strain>
    </source>
</reference>
<evidence type="ECO:0000313" key="2">
    <source>
        <dbReference type="EMBL" id="PRY62945.1"/>
    </source>
</evidence>
<name>A0A2T0UYD7_9MICO</name>
<proteinExistence type="predicted"/>
<dbReference type="AlphaFoldDB" id="A0A2T0UYD7"/>
<comment type="caution">
    <text evidence="2">The sequence shown here is derived from an EMBL/GenBank/DDBJ whole genome shotgun (WGS) entry which is preliminary data.</text>
</comment>
<dbReference type="InterPro" id="IPR024020">
    <property type="entry name" value="Anit_sigma_mycothiol_RsrA"/>
</dbReference>
<dbReference type="InterPro" id="IPR027383">
    <property type="entry name" value="Znf_put"/>
</dbReference>
<dbReference type="EMBL" id="PVTI01000003">
    <property type="protein sequence ID" value="PRY62945.1"/>
    <property type="molecule type" value="Genomic_DNA"/>
</dbReference>
<protein>
    <submittedName>
        <fullName evidence="2">Mycothiol system anti-sigma-R factor</fullName>
    </submittedName>
</protein>
<dbReference type="OrthoDB" id="3267840at2"/>
<dbReference type="RefSeq" id="WP_106296514.1">
    <property type="nucleotide sequence ID" value="NZ_PVTI01000003.1"/>
</dbReference>
<organism evidence="2 3">
    <name type="scientific">Knoellia remsis</name>
    <dbReference type="NCBI Taxonomy" id="407159"/>
    <lineage>
        <taxon>Bacteria</taxon>
        <taxon>Bacillati</taxon>
        <taxon>Actinomycetota</taxon>
        <taxon>Actinomycetes</taxon>
        <taxon>Micrococcales</taxon>
        <taxon>Intrasporangiaceae</taxon>
        <taxon>Knoellia</taxon>
    </lineage>
</organism>
<gene>
    <name evidence="2" type="ORF">BCF74_103153</name>
</gene>